<comment type="caution">
    <text evidence="3">The sequence shown here is derived from an EMBL/GenBank/DDBJ whole genome shotgun (WGS) entry which is preliminary data.</text>
</comment>
<reference evidence="3 4" key="1">
    <citation type="submission" date="2017-09" db="EMBL/GenBank/DDBJ databases">
        <title>Depth-based differentiation of microbial function through sediment-hosted aquifers and enrichment of novel symbionts in the deep terrestrial subsurface.</title>
        <authorList>
            <person name="Probst A.J."/>
            <person name="Ladd B."/>
            <person name="Jarett J.K."/>
            <person name="Geller-Mcgrath D.E."/>
            <person name="Sieber C.M."/>
            <person name="Emerson J.B."/>
            <person name="Anantharaman K."/>
            <person name="Thomas B.C."/>
            <person name="Malmstrom R."/>
            <person name="Stieglmeier M."/>
            <person name="Klingl A."/>
            <person name="Woyke T."/>
            <person name="Ryan C.M."/>
            <person name="Banfield J.F."/>
        </authorList>
    </citation>
    <scope>NUCLEOTIDE SEQUENCE [LARGE SCALE GENOMIC DNA]</scope>
    <source>
        <strain evidence="3">CG22_combo_CG10-13_8_21_14_all_42_17</strain>
    </source>
</reference>
<dbReference type="Proteomes" id="UP000229794">
    <property type="component" value="Unassembled WGS sequence"/>
</dbReference>
<dbReference type="GO" id="GO:0016758">
    <property type="term" value="F:hexosyltransferase activity"/>
    <property type="evidence" value="ECO:0007669"/>
    <property type="project" value="TreeGrafter"/>
</dbReference>
<dbReference type="SUPFAM" id="SSF53756">
    <property type="entry name" value="UDP-Glycosyltransferase/glycogen phosphorylase"/>
    <property type="match status" value="1"/>
</dbReference>
<dbReference type="EMBL" id="PCST01000010">
    <property type="protein sequence ID" value="PIP55892.1"/>
    <property type="molecule type" value="Genomic_DNA"/>
</dbReference>
<name>A0A2H0BDZ6_9BACT</name>
<dbReference type="PANTHER" id="PTHR45947:SF3">
    <property type="entry name" value="SULFOQUINOVOSYL TRANSFERASE SQD2"/>
    <property type="match status" value="1"/>
</dbReference>
<dbReference type="InterPro" id="IPR001296">
    <property type="entry name" value="Glyco_trans_1"/>
</dbReference>
<feature type="domain" description="Glycosyl transferase family 1" evidence="1">
    <location>
        <begin position="224"/>
        <end position="393"/>
    </location>
</feature>
<accession>A0A2H0BDZ6</accession>
<evidence type="ECO:0000259" key="1">
    <source>
        <dbReference type="Pfam" id="PF00534"/>
    </source>
</evidence>
<evidence type="ECO:0008006" key="5">
    <source>
        <dbReference type="Google" id="ProtNLM"/>
    </source>
</evidence>
<gene>
    <name evidence="3" type="ORF">COX06_00755</name>
</gene>
<evidence type="ECO:0000259" key="2">
    <source>
        <dbReference type="Pfam" id="PF13439"/>
    </source>
</evidence>
<proteinExistence type="predicted"/>
<dbReference type="InterPro" id="IPR050194">
    <property type="entry name" value="Glycosyltransferase_grp1"/>
</dbReference>
<dbReference type="CDD" id="cd03801">
    <property type="entry name" value="GT4_PimA-like"/>
    <property type="match status" value="1"/>
</dbReference>
<organism evidence="3 4">
    <name type="scientific">Candidatus Zambryskibacteria bacterium CG22_combo_CG10-13_8_21_14_all_42_17</name>
    <dbReference type="NCBI Taxonomy" id="1975118"/>
    <lineage>
        <taxon>Bacteria</taxon>
        <taxon>Candidatus Zambryskiibacteriota</taxon>
    </lineage>
</organism>
<dbReference type="InterPro" id="IPR028098">
    <property type="entry name" value="Glyco_trans_4-like_N"/>
</dbReference>
<feature type="domain" description="Glycosyltransferase subfamily 4-like N-terminal" evidence="2">
    <location>
        <begin position="16"/>
        <end position="214"/>
    </location>
</feature>
<dbReference type="Gene3D" id="3.40.50.2000">
    <property type="entry name" value="Glycogen Phosphorylase B"/>
    <property type="match status" value="2"/>
</dbReference>
<protein>
    <recommendedName>
        <fullName evidence="5">Glycosyl transferase</fullName>
    </recommendedName>
</protein>
<dbReference type="Pfam" id="PF13439">
    <property type="entry name" value="Glyco_transf_4"/>
    <property type="match status" value="1"/>
</dbReference>
<evidence type="ECO:0000313" key="4">
    <source>
        <dbReference type="Proteomes" id="UP000229794"/>
    </source>
</evidence>
<dbReference type="Pfam" id="PF00534">
    <property type="entry name" value="Glycos_transf_1"/>
    <property type="match status" value="1"/>
</dbReference>
<sequence>MKIIILSDDFPPNNLGGAGIIAFNLAKALLKMGHTMLVITTVQDRKMEGVAEYMGLKIYRLYSNYHERWRAYASLYNPQTVKKVQRIIEEFEPDIVHAHNIHSHLSYRCLKIAKQSGSGVFLTAHDVMLFHYGKLVEYIDPKDLSCPTRFNYKISPWQQIKRFKKRYNPLRNVIIRQYLKYVDKIFAVSNALKDALNQNGIENVEVIHNGIDVQEWQIKRETIDKIKQKYGLLGKRVVLFGGRISNAKGGLNVVKAMKEIQAESGNSILLILGKKDDYVEDLIKKSEREGFKEKIICTGWVEGGELKALYWSSDIIVVPSLCFDSFPNTNLEGMASLKPVISTCFGGTSEVVIDGVTGFVVNPYDIQNLAEKISKILNDYKLASAMGEAGYKRVKNDFSLEIQTNKILYWYNR</sequence>
<evidence type="ECO:0000313" key="3">
    <source>
        <dbReference type="EMBL" id="PIP55892.1"/>
    </source>
</evidence>
<dbReference type="PANTHER" id="PTHR45947">
    <property type="entry name" value="SULFOQUINOVOSYL TRANSFERASE SQD2"/>
    <property type="match status" value="1"/>
</dbReference>
<dbReference type="AlphaFoldDB" id="A0A2H0BDZ6"/>